<dbReference type="Pfam" id="PF10193">
    <property type="entry name" value="Telomere_reg-2"/>
    <property type="match status" value="1"/>
</dbReference>
<dbReference type="GO" id="GO:0042162">
    <property type="term" value="F:telomeric DNA binding"/>
    <property type="evidence" value="ECO:0007669"/>
    <property type="project" value="TreeGrafter"/>
</dbReference>
<dbReference type="GO" id="GO:0051083">
    <property type="term" value="P:'de novo' cotranslational protein folding"/>
    <property type="evidence" value="ECO:0007669"/>
    <property type="project" value="TreeGrafter"/>
</dbReference>
<keyword evidence="3" id="KW-1185">Reference proteome</keyword>
<dbReference type="GO" id="GO:0005829">
    <property type="term" value="C:cytosol"/>
    <property type="evidence" value="ECO:0007669"/>
    <property type="project" value="TreeGrafter"/>
</dbReference>
<evidence type="ECO:0000259" key="2">
    <source>
        <dbReference type="Pfam" id="PF10193"/>
    </source>
</evidence>
<dbReference type="InterPro" id="IPR038528">
    <property type="entry name" value="TEL2_C_sf"/>
</dbReference>
<proteinExistence type="inferred from homology"/>
<evidence type="ECO:0000256" key="1">
    <source>
        <dbReference type="ARBA" id="ARBA00006133"/>
    </source>
</evidence>
<dbReference type="STRING" id="451379.A0A0N5APS8"/>
<name>A0A0N5APS8_9BILA</name>
<dbReference type="GO" id="GO:0051879">
    <property type="term" value="F:Hsp90 protein binding"/>
    <property type="evidence" value="ECO:0007669"/>
    <property type="project" value="TreeGrafter"/>
</dbReference>
<evidence type="ECO:0000313" key="4">
    <source>
        <dbReference type="WBParaSite" id="SMUV_0000666601-mRNA-1"/>
    </source>
</evidence>
<dbReference type="WBParaSite" id="SMUV_0000666601-mRNA-1">
    <property type="protein sequence ID" value="SMUV_0000666601-mRNA-1"/>
    <property type="gene ID" value="SMUV_0000666601"/>
</dbReference>
<comment type="similarity">
    <text evidence="1">Belongs to the TEL2 family.</text>
</comment>
<protein>
    <submittedName>
        <fullName evidence="4">Telomere_reg-2 domain-containing protein</fullName>
    </submittedName>
</protein>
<organism evidence="3 4">
    <name type="scientific">Syphacia muris</name>
    <dbReference type="NCBI Taxonomy" id="451379"/>
    <lineage>
        <taxon>Eukaryota</taxon>
        <taxon>Metazoa</taxon>
        <taxon>Ecdysozoa</taxon>
        <taxon>Nematoda</taxon>
        <taxon>Chromadorea</taxon>
        <taxon>Rhabditida</taxon>
        <taxon>Spirurina</taxon>
        <taxon>Oxyuridomorpha</taxon>
        <taxon>Oxyuroidea</taxon>
        <taxon>Oxyuridae</taxon>
        <taxon>Syphacia</taxon>
    </lineage>
</organism>
<dbReference type="SUPFAM" id="SSF48371">
    <property type="entry name" value="ARM repeat"/>
    <property type="match status" value="1"/>
</dbReference>
<dbReference type="InterPro" id="IPR051970">
    <property type="entry name" value="TEL2_Regulation"/>
</dbReference>
<dbReference type="InterPro" id="IPR019337">
    <property type="entry name" value="Telomere_length_regulation_dom"/>
</dbReference>
<dbReference type="PANTHER" id="PTHR15830">
    <property type="entry name" value="TELOMERE LENGTH REGULATION PROTEIN TEL2 FAMILY MEMBER"/>
    <property type="match status" value="1"/>
</dbReference>
<evidence type="ECO:0000313" key="3">
    <source>
        <dbReference type="Proteomes" id="UP000046393"/>
    </source>
</evidence>
<feature type="domain" description="Telomere length regulation protein conserved" evidence="2">
    <location>
        <begin position="518"/>
        <end position="625"/>
    </location>
</feature>
<dbReference type="PANTHER" id="PTHR15830:SF10">
    <property type="entry name" value="TELOMERE LENGTH REGULATION PROTEIN TEL2 HOMOLOG"/>
    <property type="match status" value="1"/>
</dbReference>
<dbReference type="Gene3D" id="1.25.40.720">
    <property type="entry name" value="Telomere length regulation protein 2, C-terminal domain"/>
    <property type="match status" value="1"/>
</dbReference>
<dbReference type="Proteomes" id="UP000046393">
    <property type="component" value="Unplaced"/>
</dbReference>
<sequence>MDEEHSFIYRLENATDRACIISVLNNIKKILLPEVSCGRYSRDILHALLCQIKPSFLGLITESEFQKYFVGVFVTASPEDALMTIAQWMRGLVADYYKLRHLLILLSAVEKDGFCRLFDNSICVKNEDDSSTVLYYELSQLVIAIPDLMYNLLGQSWDKWSTLNEQLEGFLDNHYKFLLDAIKKSLLEARRLTKINISVNLKFVSAVLPAMFRGSAKCFSQLIYWMEQHEESSIWKYIGWRVFVEDSDRFLITEDIVLHVAIAAADGRSLFRLFDGRIVFNRAVIRVLFYKLLLIKVFDLDVMMPRKLAECLNVGCSREGDVAGPWTNLYLETVLNVLRTWSDTVHLTHSTDEHRRYIDNALLWLVRCAEEKMCKKLASSVNKYLVNGMNAHLSCSDIHRRYRGMFIAESLTKCLSLGQLSFEYPDEAGEDIKDLKFIVNYNLPLSEVSKSNKENSVIFDKIDSTYQFENNDTIDAEVLDSQFDSDDDEFPTYEIPDTEKNPTASKEGIDSQKCLRPPHYIRDCMEDLNESENYAKFEAAFGALNSLIRKRAVAYDEIASELVRKLIFLTDRYKTDRFQERRLEMVTSCLVMSPQLVSVVVEIMFSRSCSMYGRYLILEAISKAASELSNSGYNEESIAEINKPKQNVAEKSWQSLIMERVAAKTKYFGKKKPVNRLRKNFFANYASSFFYSLSALEQYREHLDLLHRDYSLLAKILLVMSNIIYCAENCPATPRMARVLSDYLLPLQGHAESMVRQAVLYGYCSICFSLSPAVLLQFFNDDLPGWFQYSSNLGDSDPSSVCREMGTSVASLIAYKMKQVDEACFEF</sequence>
<dbReference type="InterPro" id="IPR016024">
    <property type="entry name" value="ARM-type_fold"/>
</dbReference>
<reference evidence="4" key="1">
    <citation type="submission" date="2017-02" db="UniProtKB">
        <authorList>
            <consortium name="WormBaseParasite"/>
        </authorList>
    </citation>
    <scope>IDENTIFICATION</scope>
</reference>
<dbReference type="AlphaFoldDB" id="A0A0N5APS8"/>
<accession>A0A0N5APS8</accession>